<sequence>MGAGKTSAAINYMNDSQGKFIFITPYLKECDRIIDNCPIKNFKSPKDKPRSKLLNLHFLLERGFNISSTHALFASYTEDTIRLIKEGHYTLIMDEVFEIVKEINVSKGDVMDLLANGYIEIDKETCRVKWLNDNYVGTTFQDLMLRAKAGTLLYYNDTFLFWMFPPEVFQAFDEVIVLTYLFEAQLQKYYFDINGFSYRYIGVEQRNGSFYFSETGNQFTKIPGLKEKVHIFDNKKLNSIGDEKFAFSSSWSERHFRNPVSCTKMRDGLYNVLRHHYAGKSGNSMWTAFKAQKDRITPNGFKNCFVSCSCRATNEYREKKNLAYCVNIFFNPFLKRYFEEHGCVVDEDKYALSEMIQWIWRSAIRDGNEINIYIPSKRMRNLLTNWLNKVSI</sequence>
<accession>A0A8S5SIK8</accession>
<protein>
    <submittedName>
        <fullName evidence="1">Cas system-associated protein</fullName>
    </submittedName>
</protein>
<name>A0A8S5SIK8_9CAUD</name>
<organism evidence="1">
    <name type="scientific">Siphoviridae sp. ctDhw1</name>
    <dbReference type="NCBI Taxonomy" id="2827813"/>
    <lineage>
        <taxon>Viruses</taxon>
        <taxon>Duplodnaviria</taxon>
        <taxon>Heunggongvirae</taxon>
        <taxon>Uroviricota</taxon>
        <taxon>Caudoviricetes</taxon>
    </lineage>
</organism>
<proteinExistence type="predicted"/>
<reference evidence="1" key="1">
    <citation type="journal article" date="2021" name="Proc. Natl. Acad. Sci. U.S.A.">
        <title>A Catalog of Tens of Thousands of Viruses from Human Metagenomes Reveals Hidden Associations with Chronic Diseases.</title>
        <authorList>
            <person name="Tisza M.J."/>
            <person name="Buck C.B."/>
        </authorList>
    </citation>
    <scope>NUCLEOTIDE SEQUENCE</scope>
    <source>
        <strain evidence="1">CtDhw1</strain>
    </source>
</reference>
<evidence type="ECO:0000313" key="1">
    <source>
        <dbReference type="EMBL" id="DAF50857.1"/>
    </source>
</evidence>
<dbReference type="EMBL" id="BK032602">
    <property type="protein sequence ID" value="DAF50857.1"/>
    <property type="molecule type" value="Genomic_DNA"/>
</dbReference>